<reference evidence="2" key="1">
    <citation type="submission" date="2021-02" db="EMBL/GenBank/DDBJ databases">
        <title>Infant gut strain persistence is associated with maternal origin, phylogeny, and functional potential including surface adhesion and iron acquisition.</title>
        <authorList>
            <person name="Lou Y.C."/>
        </authorList>
    </citation>
    <scope>NUCLEOTIDE SEQUENCE</scope>
    <source>
        <strain evidence="2">L2_039_000G1_dasL2_039_000G1_maxbin2.maxbin.077</strain>
    </source>
</reference>
<organism evidence="2 3">
    <name type="scientific">Faecalibacterium prausnitzii</name>
    <dbReference type="NCBI Taxonomy" id="853"/>
    <lineage>
        <taxon>Bacteria</taxon>
        <taxon>Bacillati</taxon>
        <taxon>Bacillota</taxon>
        <taxon>Clostridia</taxon>
        <taxon>Eubacteriales</taxon>
        <taxon>Oscillospiraceae</taxon>
        <taxon>Faecalibacterium</taxon>
    </lineage>
</organism>
<proteinExistence type="predicted"/>
<sequence length="182" mass="19255">MAFKRIEDADLTNKGVVGQENTPNLSALEMQKKVEEIPRKVIIPIFNALIDALNAGSGADGITVTVPDGVPDGTANNLNAVLAALGAELLKRVISDDVKKIRLNSFGELEVSTDGSKFTVASSRGHVIEDGLDNTYTQRRKLRFKFTKIEDDPDSDATVVYGLPGPEGPPGPGGVVTDLAPG</sequence>
<evidence type="ECO:0000256" key="1">
    <source>
        <dbReference type="SAM" id="MobiDB-lite"/>
    </source>
</evidence>
<feature type="region of interest" description="Disordered" evidence="1">
    <location>
        <begin position="161"/>
        <end position="182"/>
    </location>
</feature>
<gene>
    <name evidence="2" type="ORF">KH315_13810</name>
</gene>
<comment type="caution">
    <text evidence="2">The sequence shown here is derived from an EMBL/GenBank/DDBJ whole genome shotgun (WGS) entry which is preliminary data.</text>
</comment>
<protein>
    <submittedName>
        <fullName evidence="2">Uncharacterized protein</fullName>
    </submittedName>
</protein>
<accession>A0A9E1M005</accession>
<feature type="non-terminal residue" evidence="2">
    <location>
        <position position="182"/>
    </location>
</feature>
<evidence type="ECO:0000313" key="3">
    <source>
        <dbReference type="Proteomes" id="UP000811365"/>
    </source>
</evidence>
<dbReference type="Proteomes" id="UP000811365">
    <property type="component" value="Unassembled WGS sequence"/>
</dbReference>
<dbReference type="AlphaFoldDB" id="A0A9E1M005"/>
<dbReference type="EMBL" id="JAGZYH010000078">
    <property type="protein sequence ID" value="MBS6623205.1"/>
    <property type="molecule type" value="Genomic_DNA"/>
</dbReference>
<name>A0A9E1M005_9FIRM</name>
<evidence type="ECO:0000313" key="2">
    <source>
        <dbReference type="EMBL" id="MBS6623205.1"/>
    </source>
</evidence>